<dbReference type="Proteomes" id="UP001500506">
    <property type="component" value="Unassembled WGS sequence"/>
</dbReference>
<sequence length="146" mass="14970">MHATNRTRTAAIAIAAAAAFTFAGSGAANAAGAIPLNGGQESPAPNNFGAHGWFSYEIDGDELCYTLEVDGLSSPATAAHIHVAPRNVAGPVVVPLTVVNATSFEVDTCTTANPMVLAAIEADPKAYYINVHNANNPPGEIRGQLK</sequence>
<dbReference type="EMBL" id="BAAANH010000001">
    <property type="protein sequence ID" value="GAA1747775.1"/>
    <property type="molecule type" value="Genomic_DNA"/>
</dbReference>
<evidence type="ECO:0000259" key="2">
    <source>
        <dbReference type="SMART" id="SM00754"/>
    </source>
</evidence>
<dbReference type="RefSeq" id="WP_232496579.1">
    <property type="nucleotide sequence ID" value="NZ_BAAANH010000001.1"/>
</dbReference>
<evidence type="ECO:0000313" key="3">
    <source>
        <dbReference type="EMBL" id="GAA1747775.1"/>
    </source>
</evidence>
<feature type="signal peptide" evidence="1">
    <location>
        <begin position="1"/>
        <end position="30"/>
    </location>
</feature>
<reference evidence="3 4" key="1">
    <citation type="journal article" date="2019" name="Int. J. Syst. Evol. Microbiol.">
        <title>The Global Catalogue of Microorganisms (GCM) 10K type strain sequencing project: providing services to taxonomists for standard genome sequencing and annotation.</title>
        <authorList>
            <consortium name="The Broad Institute Genomics Platform"/>
            <consortium name="The Broad Institute Genome Sequencing Center for Infectious Disease"/>
            <person name="Wu L."/>
            <person name="Ma J."/>
        </authorList>
    </citation>
    <scope>NUCLEOTIDE SEQUENCE [LARGE SCALE GENOMIC DNA]</scope>
    <source>
        <strain evidence="3 4">JCM 14319</strain>
    </source>
</reference>
<accession>A0ABN2K3X6</accession>
<dbReference type="SMART" id="SM00754">
    <property type="entry name" value="CHRD"/>
    <property type="match status" value="1"/>
</dbReference>
<keyword evidence="1" id="KW-0732">Signal</keyword>
<feature type="chain" id="PRO_5047476476" description="CHRD domain-containing protein" evidence="1">
    <location>
        <begin position="31"/>
        <end position="146"/>
    </location>
</feature>
<proteinExistence type="predicted"/>
<dbReference type="InterPro" id="IPR010895">
    <property type="entry name" value="CHRD"/>
</dbReference>
<feature type="domain" description="CHRD" evidence="2">
    <location>
        <begin position="30"/>
        <end position="146"/>
    </location>
</feature>
<comment type="caution">
    <text evidence="3">The sequence shown here is derived from an EMBL/GenBank/DDBJ whole genome shotgun (WGS) entry which is preliminary data.</text>
</comment>
<evidence type="ECO:0000313" key="4">
    <source>
        <dbReference type="Proteomes" id="UP001500506"/>
    </source>
</evidence>
<evidence type="ECO:0000256" key="1">
    <source>
        <dbReference type="SAM" id="SignalP"/>
    </source>
</evidence>
<protein>
    <recommendedName>
        <fullName evidence="2">CHRD domain-containing protein</fullName>
    </recommendedName>
</protein>
<dbReference type="Pfam" id="PF07452">
    <property type="entry name" value="CHRD"/>
    <property type="match status" value="1"/>
</dbReference>
<keyword evidence="4" id="KW-1185">Reference proteome</keyword>
<gene>
    <name evidence="3" type="ORF">GCM10009747_01110</name>
</gene>
<organism evidence="3 4">
    <name type="scientific">Agromyces humatus</name>
    <dbReference type="NCBI Taxonomy" id="279573"/>
    <lineage>
        <taxon>Bacteria</taxon>
        <taxon>Bacillati</taxon>
        <taxon>Actinomycetota</taxon>
        <taxon>Actinomycetes</taxon>
        <taxon>Micrococcales</taxon>
        <taxon>Microbacteriaceae</taxon>
        <taxon>Agromyces</taxon>
    </lineage>
</organism>
<name>A0ABN2K3X6_9MICO</name>